<dbReference type="PROSITE" id="PS50943">
    <property type="entry name" value="HTH_CROC1"/>
    <property type="match status" value="1"/>
</dbReference>
<evidence type="ECO:0000313" key="5">
    <source>
        <dbReference type="EMBL" id="CAA6808135.1"/>
    </source>
</evidence>
<dbReference type="InterPro" id="IPR010982">
    <property type="entry name" value="Lambda_DNA-bd_dom_sf"/>
</dbReference>
<keyword evidence="1" id="KW-0805">Transcription regulation</keyword>
<dbReference type="Pfam" id="PF01381">
    <property type="entry name" value="HTH_3"/>
    <property type="match status" value="1"/>
</dbReference>
<dbReference type="PANTHER" id="PTHR46797">
    <property type="entry name" value="HTH-TYPE TRANSCRIPTIONAL REGULATOR"/>
    <property type="match status" value="1"/>
</dbReference>
<dbReference type="CDD" id="cd00093">
    <property type="entry name" value="HTH_XRE"/>
    <property type="match status" value="1"/>
</dbReference>
<evidence type="ECO:0000259" key="4">
    <source>
        <dbReference type="PROSITE" id="PS50943"/>
    </source>
</evidence>
<organism evidence="5">
    <name type="scientific">uncultured Thiotrichaceae bacterium</name>
    <dbReference type="NCBI Taxonomy" id="298394"/>
    <lineage>
        <taxon>Bacteria</taxon>
        <taxon>Pseudomonadati</taxon>
        <taxon>Pseudomonadota</taxon>
        <taxon>Gammaproteobacteria</taxon>
        <taxon>Thiotrichales</taxon>
        <taxon>Thiotrichaceae</taxon>
        <taxon>environmental samples</taxon>
    </lineage>
</organism>
<dbReference type="EMBL" id="CACVAT010000116">
    <property type="protein sequence ID" value="CAA6808135.1"/>
    <property type="molecule type" value="Genomic_DNA"/>
</dbReference>
<dbReference type="Gene3D" id="1.10.260.40">
    <property type="entry name" value="lambda repressor-like DNA-binding domains"/>
    <property type="match status" value="1"/>
</dbReference>
<dbReference type="SMART" id="SM00530">
    <property type="entry name" value="HTH_XRE"/>
    <property type="match status" value="1"/>
</dbReference>
<dbReference type="PANTHER" id="PTHR46797:SF23">
    <property type="entry name" value="HTH-TYPE TRANSCRIPTIONAL REGULATOR SUTR"/>
    <property type="match status" value="1"/>
</dbReference>
<dbReference type="AlphaFoldDB" id="A0A6S6SU22"/>
<dbReference type="GO" id="GO:0003677">
    <property type="term" value="F:DNA binding"/>
    <property type="evidence" value="ECO:0007669"/>
    <property type="project" value="UniProtKB-KW"/>
</dbReference>
<reference evidence="5" key="1">
    <citation type="submission" date="2020-01" db="EMBL/GenBank/DDBJ databases">
        <authorList>
            <person name="Meier V. D."/>
            <person name="Meier V D."/>
        </authorList>
    </citation>
    <scope>NUCLEOTIDE SEQUENCE</scope>
    <source>
        <strain evidence="5">HLG_WM_MAG_09</strain>
    </source>
</reference>
<accession>A0A6S6SU22</accession>
<keyword evidence="3" id="KW-0804">Transcription</keyword>
<evidence type="ECO:0000256" key="2">
    <source>
        <dbReference type="ARBA" id="ARBA00023125"/>
    </source>
</evidence>
<keyword evidence="2" id="KW-0238">DNA-binding</keyword>
<dbReference type="GO" id="GO:0003700">
    <property type="term" value="F:DNA-binding transcription factor activity"/>
    <property type="evidence" value="ECO:0007669"/>
    <property type="project" value="TreeGrafter"/>
</dbReference>
<proteinExistence type="predicted"/>
<evidence type="ECO:0000256" key="1">
    <source>
        <dbReference type="ARBA" id="ARBA00023015"/>
    </source>
</evidence>
<feature type="domain" description="HTH cro/C1-type" evidence="4">
    <location>
        <begin position="13"/>
        <end position="67"/>
    </location>
</feature>
<sequence length="76" mass="8337">MTDNILSAFGSHVKKLRSDRNLSQEKLALICGLDRTYISGIERGTRNVSLLNIAKVAEALAVSPSELFQFGDDNVE</sequence>
<protein>
    <recommendedName>
        <fullName evidence="4">HTH cro/C1-type domain-containing protein</fullName>
    </recommendedName>
</protein>
<dbReference type="InterPro" id="IPR050807">
    <property type="entry name" value="TransReg_Diox_bact_type"/>
</dbReference>
<dbReference type="GO" id="GO:0005829">
    <property type="term" value="C:cytosol"/>
    <property type="evidence" value="ECO:0007669"/>
    <property type="project" value="TreeGrafter"/>
</dbReference>
<dbReference type="InterPro" id="IPR001387">
    <property type="entry name" value="Cro/C1-type_HTH"/>
</dbReference>
<name>A0A6S6SU22_9GAMM</name>
<dbReference type="SUPFAM" id="SSF47413">
    <property type="entry name" value="lambda repressor-like DNA-binding domains"/>
    <property type="match status" value="1"/>
</dbReference>
<evidence type="ECO:0000256" key="3">
    <source>
        <dbReference type="ARBA" id="ARBA00023163"/>
    </source>
</evidence>
<gene>
    <name evidence="5" type="ORF">HELGO_WM78363</name>
</gene>